<dbReference type="SUPFAM" id="SSF56112">
    <property type="entry name" value="Protein kinase-like (PK-like)"/>
    <property type="match status" value="1"/>
</dbReference>
<sequence>MAGRLLTEDPNQRLGAGGASEVKQHPFFRDINWDTLARQKAAFVPASEGAMDTSYFTSRYSWNPSDEHVYAASEFEDSSENGSLSGSSSCLSNRHEELADECAGLAEFDSSNDINYSFSNFSFKNLSQLASINYDLLTKGWKDEPRILVHKLSCHP</sequence>
<dbReference type="Gene3D" id="3.30.200.20">
    <property type="entry name" value="Phosphorylase Kinase, domain 1"/>
    <property type="match status" value="1"/>
</dbReference>
<evidence type="ECO:0000256" key="4">
    <source>
        <dbReference type="ARBA" id="ARBA00022741"/>
    </source>
</evidence>
<evidence type="ECO:0000256" key="6">
    <source>
        <dbReference type="ARBA" id="ARBA00022840"/>
    </source>
</evidence>
<accession>A0AAW2YDV1</accession>
<gene>
    <name evidence="8" type="ORF">Slati_0292900</name>
</gene>
<evidence type="ECO:0000256" key="3">
    <source>
        <dbReference type="ARBA" id="ARBA00022679"/>
    </source>
</evidence>
<evidence type="ECO:0000259" key="7">
    <source>
        <dbReference type="PROSITE" id="PS51285"/>
    </source>
</evidence>
<keyword evidence="6" id="KW-0067">ATP-binding</keyword>
<comment type="caution">
    <text evidence="8">The sequence shown here is derived from an EMBL/GenBank/DDBJ whole genome shotgun (WGS) entry which is preliminary data.</text>
</comment>
<dbReference type="GO" id="GO:0035556">
    <property type="term" value="P:intracellular signal transduction"/>
    <property type="evidence" value="ECO:0007669"/>
    <property type="project" value="TreeGrafter"/>
</dbReference>
<protein>
    <recommendedName>
        <fullName evidence="1">non-specific serine/threonine protein kinase</fullName>
        <ecNumber evidence="1">2.7.11.1</ecNumber>
    </recommendedName>
</protein>
<dbReference type="GO" id="GO:0005524">
    <property type="term" value="F:ATP binding"/>
    <property type="evidence" value="ECO:0007669"/>
    <property type="project" value="UniProtKB-KW"/>
</dbReference>
<organism evidence="8">
    <name type="scientific">Sesamum latifolium</name>
    <dbReference type="NCBI Taxonomy" id="2727402"/>
    <lineage>
        <taxon>Eukaryota</taxon>
        <taxon>Viridiplantae</taxon>
        <taxon>Streptophyta</taxon>
        <taxon>Embryophyta</taxon>
        <taxon>Tracheophyta</taxon>
        <taxon>Spermatophyta</taxon>
        <taxon>Magnoliopsida</taxon>
        <taxon>eudicotyledons</taxon>
        <taxon>Gunneridae</taxon>
        <taxon>Pentapetalae</taxon>
        <taxon>asterids</taxon>
        <taxon>lamiids</taxon>
        <taxon>Lamiales</taxon>
        <taxon>Pedaliaceae</taxon>
        <taxon>Sesamum</taxon>
    </lineage>
</organism>
<dbReference type="Gene3D" id="1.10.510.10">
    <property type="entry name" value="Transferase(Phosphotransferase) domain 1"/>
    <property type="match status" value="1"/>
</dbReference>
<feature type="domain" description="AGC-kinase C-terminal" evidence="7">
    <location>
        <begin position="29"/>
        <end position="133"/>
    </location>
</feature>
<proteinExistence type="predicted"/>
<dbReference type="InterPro" id="IPR050236">
    <property type="entry name" value="Ser_Thr_kinase_AGC"/>
</dbReference>
<keyword evidence="4" id="KW-0547">Nucleotide-binding</keyword>
<evidence type="ECO:0000256" key="2">
    <source>
        <dbReference type="ARBA" id="ARBA00022527"/>
    </source>
</evidence>
<dbReference type="PROSITE" id="PS51285">
    <property type="entry name" value="AGC_KINASE_CTER"/>
    <property type="match status" value="1"/>
</dbReference>
<evidence type="ECO:0000256" key="1">
    <source>
        <dbReference type="ARBA" id="ARBA00012513"/>
    </source>
</evidence>
<reference evidence="8" key="1">
    <citation type="submission" date="2020-06" db="EMBL/GenBank/DDBJ databases">
        <authorList>
            <person name="Li T."/>
            <person name="Hu X."/>
            <person name="Zhang T."/>
            <person name="Song X."/>
            <person name="Zhang H."/>
            <person name="Dai N."/>
            <person name="Sheng W."/>
            <person name="Hou X."/>
            <person name="Wei L."/>
        </authorList>
    </citation>
    <scope>NUCLEOTIDE SEQUENCE</scope>
    <source>
        <strain evidence="8">KEN1</strain>
        <tissue evidence="8">Leaf</tissue>
    </source>
</reference>
<keyword evidence="3" id="KW-0808">Transferase</keyword>
<name>A0AAW2YDV1_9LAMI</name>
<evidence type="ECO:0000313" key="8">
    <source>
        <dbReference type="EMBL" id="KAL0464053.1"/>
    </source>
</evidence>
<dbReference type="PANTHER" id="PTHR24356:SF1">
    <property type="entry name" value="SERINE_THREONINE-PROTEIN KINASE GREATWALL"/>
    <property type="match status" value="1"/>
</dbReference>
<dbReference type="GO" id="GO:0004674">
    <property type="term" value="F:protein serine/threonine kinase activity"/>
    <property type="evidence" value="ECO:0007669"/>
    <property type="project" value="UniProtKB-KW"/>
</dbReference>
<evidence type="ECO:0000256" key="5">
    <source>
        <dbReference type="ARBA" id="ARBA00022777"/>
    </source>
</evidence>
<dbReference type="InterPro" id="IPR000961">
    <property type="entry name" value="AGC-kinase_C"/>
</dbReference>
<dbReference type="PANTHER" id="PTHR24356">
    <property type="entry name" value="SERINE/THREONINE-PROTEIN KINASE"/>
    <property type="match status" value="1"/>
</dbReference>
<keyword evidence="5 8" id="KW-0418">Kinase</keyword>
<dbReference type="AlphaFoldDB" id="A0AAW2YDV1"/>
<dbReference type="EC" id="2.7.11.1" evidence="1"/>
<keyword evidence="2 8" id="KW-0723">Serine/threonine-protein kinase</keyword>
<reference evidence="8" key="2">
    <citation type="journal article" date="2024" name="Plant">
        <title>Genomic evolution and insights into agronomic trait innovations of Sesamum species.</title>
        <authorList>
            <person name="Miao H."/>
            <person name="Wang L."/>
            <person name="Qu L."/>
            <person name="Liu H."/>
            <person name="Sun Y."/>
            <person name="Le M."/>
            <person name="Wang Q."/>
            <person name="Wei S."/>
            <person name="Zheng Y."/>
            <person name="Lin W."/>
            <person name="Duan Y."/>
            <person name="Cao H."/>
            <person name="Xiong S."/>
            <person name="Wang X."/>
            <person name="Wei L."/>
            <person name="Li C."/>
            <person name="Ma Q."/>
            <person name="Ju M."/>
            <person name="Zhao R."/>
            <person name="Li G."/>
            <person name="Mu C."/>
            <person name="Tian Q."/>
            <person name="Mei H."/>
            <person name="Zhang T."/>
            <person name="Gao T."/>
            <person name="Zhang H."/>
        </authorList>
    </citation>
    <scope>NUCLEOTIDE SEQUENCE</scope>
    <source>
        <strain evidence="8">KEN1</strain>
    </source>
</reference>
<dbReference type="InterPro" id="IPR011009">
    <property type="entry name" value="Kinase-like_dom_sf"/>
</dbReference>
<dbReference type="EMBL" id="JACGWN010000001">
    <property type="protein sequence ID" value="KAL0464053.1"/>
    <property type="molecule type" value="Genomic_DNA"/>
</dbReference>